<dbReference type="EMBL" id="CP024798">
    <property type="protein sequence ID" value="ATX33419.1"/>
    <property type="molecule type" value="Genomic_DNA"/>
</dbReference>
<dbReference type="InterPro" id="IPR011009">
    <property type="entry name" value="Kinase-like_dom_sf"/>
</dbReference>
<protein>
    <recommendedName>
        <fullName evidence="3">Homoserine kinase</fullName>
    </recommendedName>
</protein>
<accession>A0A2K8K495</accession>
<gene>
    <name evidence="1" type="ORF">CUN91_00420</name>
</gene>
<sequence>MVFNNIYHILNIFYKFSKKNYIKLIKFGTNSKNCFIKKNNVFFFYSIIKKNFIKINNIKIFQNNFNLLTKILFFCKNILFYKKIYGKIIFNFFLNIISKISNFISIINKKKFFLKFYNINIYFIKKKNFLFKKIFFLKNIFIFESLILNHNDLFKDNILFFGNKISSIIDFNNYCFLSINNDLINLILEFTENYLIKKNIILENYYKKKQNIKIKDFFILKIFILRKKKMILFKKTKNPNNYLKKYFYEKNF</sequence>
<reference evidence="1 2" key="1">
    <citation type="submission" date="2017-11" db="EMBL/GenBank/DDBJ databases">
        <title>The genome sequence of Candidatus Carsonella ruddii from the psyllid Bactericera trigonica.</title>
        <authorList>
            <person name="Katsir L."/>
            <person name="Zhepu R."/>
            <person name="Piasezky A."/>
            <person name="Jong J."/>
            <person name="Sela N."/>
            <person name="Freilich S."/>
            <person name="Bahar O."/>
        </authorList>
    </citation>
    <scope>NUCLEOTIDE SEQUENCE [LARGE SCALE GENOMIC DNA]</scope>
    <source>
        <strain evidence="1 2">BT</strain>
    </source>
</reference>
<dbReference type="Proteomes" id="UP000230531">
    <property type="component" value="Chromosome"/>
</dbReference>
<dbReference type="SUPFAM" id="SSF56112">
    <property type="entry name" value="Protein kinase-like (PK-like)"/>
    <property type="match status" value="1"/>
</dbReference>
<evidence type="ECO:0000313" key="2">
    <source>
        <dbReference type="Proteomes" id="UP000230531"/>
    </source>
</evidence>
<dbReference type="RefSeq" id="WP_157801488.1">
    <property type="nucleotide sequence ID" value="NZ_CP024798.1"/>
</dbReference>
<proteinExistence type="predicted"/>
<evidence type="ECO:0008006" key="3">
    <source>
        <dbReference type="Google" id="ProtNLM"/>
    </source>
</evidence>
<evidence type="ECO:0000313" key="1">
    <source>
        <dbReference type="EMBL" id="ATX33419.1"/>
    </source>
</evidence>
<organism evidence="1 2">
    <name type="scientific">Carsonella ruddii</name>
    <dbReference type="NCBI Taxonomy" id="114186"/>
    <lineage>
        <taxon>Bacteria</taxon>
        <taxon>Pseudomonadati</taxon>
        <taxon>Pseudomonadota</taxon>
        <taxon>Gammaproteobacteria</taxon>
        <taxon>Oceanospirillales</taxon>
        <taxon>Halomonadaceae</taxon>
        <taxon>Zymobacter group</taxon>
        <taxon>Candidatus Carsonella</taxon>
    </lineage>
</organism>
<dbReference type="OrthoDB" id="6184336at2"/>
<dbReference type="Gene3D" id="3.90.1200.10">
    <property type="match status" value="1"/>
</dbReference>
<dbReference type="AlphaFoldDB" id="A0A2K8K495"/>
<name>A0A2K8K495_CARRU</name>